<dbReference type="GO" id="GO:0005886">
    <property type="term" value="C:plasma membrane"/>
    <property type="evidence" value="ECO:0007669"/>
    <property type="project" value="UniProtKB-SubCell"/>
</dbReference>
<evidence type="ECO:0000313" key="9">
    <source>
        <dbReference type="EMBL" id="NMR73303.1"/>
    </source>
</evidence>
<sequence length="350" mass="39551">MAKKQKIASLEFARIIAMLAIVGLHCQMALTYWQWNGIPWVGYMLNQLARFAVPLFFLISGYLIQPKLSHSPIDTLKNYAKPLMKVWLIWSMISLLMPFQWQTVAEAGYLAERQGYWGYLMSTPINSLIEGGLVHLWFIPALVIAVALIAFLVHINMVQLILPTAVLLYIYGVFAGSYATITDLPAPFFTRNGPFFSTLLVALGYSAREAQWRWSRNNTVRCIILGMALHFGEAYWLMQHDIAFNSHDFLFGTVIWAVGVFMWLLAHPHFGDMPWVFKLSPSVLGIYVSHLLIIIVMMNVAGFIGLQHLAKDVFIYPATIVATILLVKAIDTSPLKKMAPTLNAFSSRYS</sequence>
<evidence type="ECO:0000256" key="6">
    <source>
        <dbReference type="ARBA" id="ARBA00023136"/>
    </source>
</evidence>
<keyword evidence="9" id="KW-0808">Transferase</keyword>
<evidence type="ECO:0000259" key="8">
    <source>
        <dbReference type="Pfam" id="PF01757"/>
    </source>
</evidence>
<evidence type="ECO:0000256" key="5">
    <source>
        <dbReference type="ARBA" id="ARBA00022989"/>
    </source>
</evidence>
<dbReference type="GO" id="GO:0009246">
    <property type="term" value="P:enterobacterial common antigen biosynthetic process"/>
    <property type="evidence" value="ECO:0007669"/>
    <property type="project" value="TreeGrafter"/>
</dbReference>
<dbReference type="EMBL" id="JABCMA010000004">
    <property type="protein sequence ID" value="NMR73303.1"/>
    <property type="molecule type" value="Genomic_DNA"/>
</dbReference>
<gene>
    <name evidence="9" type="ORF">HKB35_06660</name>
</gene>
<keyword evidence="3" id="KW-1003">Cell membrane</keyword>
<evidence type="ECO:0000256" key="4">
    <source>
        <dbReference type="ARBA" id="ARBA00022692"/>
    </source>
</evidence>
<feature type="transmembrane region" description="Helical" evidence="7">
    <location>
        <begin position="160"/>
        <end position="182"/>
    </location>
</feature>
<dbReference type="Proteomes" id="UP000565155">
    <property type="component" value="Unassembled WGS sequence"/>
</dbReference>
<proteinExistence type="inferred from homology"/>
<keyword evidence="5 7" id="KW-1133">Transmembrane helix</keyword>
<feature type="transmembrane region" description="Helical" evidence="7">
    <location>
        <begin position="134"/>
        <end position="153"/>
    </location>
</feature>
<feature type="transmembrane region" description="Helical" evidence="7">
    <location>
        <begin position="287"/>
        <end position="307"/>
    </location>
</feature>
<evidence type="ECO:0000313" key="10">
    <source>
        <dbReference type="Proteomes" id="UP000565155"/>
    </source>
</evidence>
<dbReference type="RefSeq" id="WP_169628491.1">
    <property type="nucleotide sequence ID" value="NZ_JABCMA010000004.1"/>
</dbReference>
<evidence type="ECO:0000256" key="2">
    <source>
        <dbReference type="ARBA" id="ARBA00007400"/>
    </source>
</evidence>
<evidence type="ECO:0000256" key="7">
    <source>
        <dbReference type="SAM" id="Phobius"/>
    </source>
</evidence>
<protein>
    <submittedName>
        <fullName evidence="9">Acyltransferase family protein</fullName>
    </submittedName>
</protein>
<feature type="transmembrane region" description="Helical" evidence="7">
    <location>
        <begin position="84"/>
        <end position="101"/>
    </location>
</feature>
<feature type="transmembrane region" description="Helical" evidence="7">
    <location>
        <begin position="47"/>
        <end position="64"/>
    </location>
</feature>
<keyword evidence="6 7" id="KW-0472">Membrane</keyword>
<name>A0A7Y0MU22_VIBAL</name>
<feature type="transmembrane region" description="Helical" evidence="7">
    <location>
        <begin position="313"/>
        <end position="330"/>
    </location>
</feature>
<comment type="subcellular location">
    <subcellularLocation>
        <location evidence="1">Cell membrane</location>
        <topology evidence="1">Multi-pass membrane protein</topology>
    </subcellularLocation>
</comment>
<dbReference type="Pfam" id="PF01757">
    <property type="entry name" value="Acyl_transf_3"/>
    <property type="match status" value="1"/>
</dbReference>
<feature type="transmembrane region" description="Helical" evidence="7">
    <location>
        <begin position="12"/>
        <end position="35"/>
    </location>
</feature>
<comment type="similarity">
    <text evidence="2">Belongs to the acyltransferase 3 family.</text>
</comment>
<dbReference type="GO" id="GO:0016413">
    <property type="term" value="F:O-acetyltransferase activity"/>
    <property type="evidence" value="ECO:0007669"/>
    <property type="project" value="TreeGrafter"/>
</dbReference>
<dbReference type="PANTHER" id="PTHR40074:SF2">
    <property type="entry name" value="O-ACETYLTRANSFERASE WECH"/>
    <property type="match status" value="1"/>
</dbReference>
<feature type="transmembrane region" description="Helical" evidence="7">
    <location>
        <begin position="249"/>
        <end position="266"/>
    </location>
</feature>
<accession>A0A7Y0MU22</accession>
<evidence type="ECO:0000256" key="3">
    <source>
        <dbReference type="ARBA" id="ARBA00022475"/>
    </source>
</evidence>
<evidence type="ECO:0000256" key="1">
    <source>
        <dbReference type="ARBA" id="ARBA00004651"/>
    </source>
</evidence>
<organism evidence="9 10">
    <name type="scientific">Vibrio alginolyticus</name>
    <dbReference type="NCBI Taxonomy" id="663"/>
    <lineage>
        <taxon>Bacteria</taxon>
        <taxon>Pseudomonadati</taxon>
        <taxon>Pseudomonadota</taxon>
        <taxon>Gammaproteobacteria</taxon>
        <taxon>Vibrionales</taxon>
        <taxon>Vibrionaceae</taxon>
        <taxon>Vibrio</taxon>
    </lineage>
</organism>
<keyword evidence="9" id="KW-0012">Acyltransferase</keyword>
<dbReference type="PANTHER" id="PTHR40074">
    <property type="entry name" value="O-ACETYLTRANSFERASE WECH"/>
    <property type="match status" value="1"/>
</dbReference>
<feature type="domain" description="Acyltransferase 3" evidence="8">
    <location>
        <begin position="8"/>
        <end position="326"/>
    </location>
</feature>
<comment type="caution">
    <text evidence="9">The sequence shown here is derived from an EMBL/GenBank/DDBJ whole genome shotgun (WGS) entry which is preliminary data.</text>
</comment>
<feature type="transmembrane region" description="Helical" evidence="7">
    <location>
        <begin position="188"/>
        <end position="207"/>
    </location>
</feature>
<dbReference type="InterPro" id="IPR002656">
    <property type="entry name" value="Acyl_transf_3_dom"/>
</dbReference>
<reference evidence="9 10" key="1">
    <citation type="submission" date="2020-04" db="EMBL/GenBank/DDBJ databases">
        <title>Whole-genome sequencing of Vibrio spp. from China reveals different genetic environments of blaCTX-M-14 among diverse lineages.</title>
        <authorList>
            <person name="Zheng Z."/>
            <person name="Ye L."/>
            <person name="Chen S."/>
        </authorList>
    </citation>
    <scope>NUCLEOTIDE SEQUENCE [LARGE SCALE GENOMIC DNA]</scope>
    <source>
        <strain evidence="9 10">Vb1636</strain>
    </source>
</reference>
<keyword evidence="4 7" id="KW-0812">Transmembrane</keyword>
<dbReference type="AlphaFoldDB" id="A0A7Y0MU22"/>